<keyword evidence="1" id="KW-1133">Transmembrane helix</keyword>
<feature type="transmembrane region" description="Helical" evidence="1">
    <location>
        <begin position="12"/>
        <end position="30"/>
    </location>
</feature>
<evidence type="ECO:0000313" key="3">
    <source>
        <dbReference type="Proteomes" id="UP000247150"/>
    </source>
</evidence>
<evidence type="ECO:0000256" key="1">
    <source>
        <dbReference type="SAM" id="Phobius"/>
    </source>
</evidence>
<comment type="caution">
    <text evidence="2">The sequence shown here is derived from an EMBL/GenBank/DDBJ whole genome shotgun (WGS) entry which is preliminary data.</text>
</comment>
<proteinExistence type="predicted"/>
<feature type="transmembrane region" description="Helical" evidence="1">
    <location>
        <begin position="92"/>
        <end position="111"/>
    </location>
</feature>
<reference evidence="2 3" key="1">
    <citation type="submission" date="2018-05" db="EMBL/GenBank/DDBJ databases">
        <title>Freshwater and sediment microbial communities from various areas in North America, analyzing microbe dynamics in response to fracking.</title>
        <authorList>
            <person name="Lamendella R."/>
        </authorList>
    </citation>
    <scope>NUCLEOTIDE SEQUENCE [LARGE SCALE GENOMIC DNA]</scope>
    <source>
        <strain evidence="2 3">15_TX</strain>
    </source>
</reference>
<gene>
    <name evidence="2" type="ORF">DFO73_106101</name>
</gene>
<dbReference type="Proteomes" id="UP000247150">
    <property type="component" value="Unassembled WGS sequence"/>
</dbReference>
<keyword evidence="1" id="KW-0472">Membrane</keyword>
<keyword evidence="1" id="KW-0812">Transmembrane</keyword>
<feature type="transmembrane region" description="Helical" evidence="1">
    <location>
        <begin position="42"/>
        <end position="65"/>
    </location>
</feature>
<dbReference type="AlphaFoldDB" id="A0A2V2ZW58"/>
<organism evidence="2 3">
    <name type="scientific">Cytobacillus oceanisediminis</name>
    <dbReference type="NCBI Taxonomy" id="665099"/>
    <lineage>
        <taxon>Bacteria</taxon>
        <taxon>Bacillati</taxon>
        <taxon>Bacillota</taxon>
        <taxon>Bacilli</taxon>
        <taxon>Bacillales</taxon>
        <taxon>Bacillaceae</taxon>
        <taxon>Cytobacillus</taxon>
    </lineage>
</organism>
<sequence length="113" mass="13550">MRKKLEKRLSYLYTGETMSLILFIFISYLLNYTFPQMHLYSLLSFWTSFLLLEFLLVQGAVYWFVKWMRLRSENTSITPIRIVQKLRSLKKINVGFIIILPGAFIADYVKWQP</sequence>
<evidence type="ECO:0000313" key="2">
    <source>
        <dbReference type="EMBL" id="PWW28285.1"/>
    </source>
</evidence>
<accession>A0A2V2ZW58</accession>
<name>A0A2V2ZW58_9BACI</name>
<dbReference type="EMBL" id="QGTW01000006">
    <property type="protein sequence ID" value="PWW28285.1"/>
    <property type="molecule type" value="Genomic_DNA"/>
</dbReference>
<protein>
    <submittedName>
        <fullName evidence="2">Uncharacterized protein</fullName>
    </submittedName>
</protein>